<sequence length="145" mass="17147">MKQYQEEIQELNEVARHRPWSTLVMGIQQENRQIRELQQENKELCTSLEEHGCLGTYNDKYREQMFRLLMASKKDDPGIIMMLKEQHSKIDMVHPNNSEGFFLDAPQHGLERRHLEANRNELQAHVDQITEMAAVMRKAIETDEQ</sequence>
<comment type="similarity">
    <text evidence="2">Belongs to the SIKE family.</text>
</comment>
<name>A0A8B8T3Y4_CAMFR</name>
<keyword evidence="3" id="KW-0963">Cytoplasm</keyword>
<evidence type="ECO:0000313" key="6">
    <source>
        <dbReference type="RefSeq" id="XP_032336713.1"/>
    </source>
</evidence>
<evidence type="ECO:0000256" key="2">
    <source>
        <dbReference type="ARBA" id="ARBA00005537"/>
    </source>
</evidence>
<keyword evidence="4" id="KW-0175">Coiled coil</keyword>
<dbReference type="Pfam" id="PF05769">
    <property type="entry name" value="SIKE"/>
    <property type="match status" value="1"/>
</dbReference>
<dbReference type="InterPro" id="IPR008555">
    <property type="entry name" value="SIKE"/>
</dbReference>
<comment type="subcellular location">
    <subcellularLocation>
        <location evidence="1">Cytoplasm</location>
    </subcellularLocation>
</comment>
<evidence type="ECO:0000256" key="4">
    <source>
        <dbReference type="ARBA" id="ARBA00023054"/>
    </source>
</evidence>
<dbReference type="AlphaFoldDB" id="A0A8B8T3Y4"/>
<evidence type="ECO:0000256" key="3">
    <source>
        <dbReference type="ARBA" id="ARBA00022490"/>
    </source>
</evidence>
<dbReference type="GeneID" id="106729365"/>
<reference evidence="6" key="1">
    <citation type="submission" date="2025-08" db="UniProtKB">
        <authorList>
            <consortium name="RefSeq"/>
        </authorList>
    </citation>
    <scope>IDENTIFICATION</scope>
    <source>
        <tissue evidence="6">Ear skin</tissue>
    </source>
</reference>
<protein>
    <submittedName>
        <fullName evidence="6">FGFR1 oncogene partner 2-like</fullName>
    </submittedName>
</protein>
<proteinExistence type="inferred from homology"/>
<evidence type="ECO:0000256" key="1">
    <source>
        <dbReference type="ARBA" id="ARBA00004496"/>
    </source>
</evidence>
<dbReference type="GO" id="GO:0005737">
    <property type="term" value="C:cytoplasm"/>
    <property type="evidence" value="ECO:0007669"/>
    <property type="project" value="UniProtKB-SubCell"/>
</dbReference>
<keyword evidence="5" id="KW-1185">Reference proteome</keyword>
<accession>A0A8B8T3Y4</accession>
<dbReference type="PANTHER" id="PTHR12186:SF3">
    <property type="entry name" value="FGFR1 ONCOGENE PARTNER 2"/>
    <property type="match status" value="1"/>
</dbReference>
<gene>
    <name evidence="6" type="primary">LOC106729365</name>
</gene>
<organism evidence="5 6">
    <name type="scientific">Camelus ferus</name>
    <name type="common">Wild bactrian camel</name>
    <name type="synonym">Camelus bactrianus ferus</name>
    <dbReference type="NCBI Taxonomy" id="419612"/>
    <lineage>
        <taxon>Eukaryota</taxon>
        <taxon>Metazoa</taxon>
        <taxon>Chordata</taxon>
        <taxon>Craniata</taxon>
        <taxon>Vertebrata</taxon>
        <taxon>Euteleostomi</taxon>
        <taxon>Mammalia</taxon>
        <taxon>Eutheria</taxon>
        <taxon>Laurasiatheria</taxon>
        <taxon>Artiodactyla</taxon>
        <taxon>Tylopoda</taxon>
        <taxon>Camelidae</taxon>
        <taxon>Camelus</taxon>
    </lineage>
</organism>
<dbReference type="PANTHER" id="PTHR12186">
    <property type="entry name" value="SIKE FAMILY MEMBER"/>
    <property type="match status" value="1"/>
</dbReference>
<dbReference type="RefSeq" id="XP_032336713.1">
    <property type="nucleotide sequence ID" value="XM_032480822.1"/>
</dbReference>
<dbReference type="Proteomes" id="UP000694856">
    <property type="component" value="Chromosome 5"/>
</dbReference>
<dbReference type="GO" id="GO:0009611">
    <property type="term" value="P:response to wounding"/>
    <property type="evidence" value="ECO:0007669"/>
    <property type="project" value="TreeGrafter"/>
</dbReference>
<evidence type="ECO:0000313" key="5">
    <source>
        <dbReference type="Proteomes" id="UP000694856"/>
    </source>
</evidence>
<dbReference type="KEGG" id="cfr:106729365"/>